<dbReference type="Gene3D" id="2.60.40.1660">
    <property type="entry name" value="Na, k-atpase alpha subunit"/>
    <property type="match status" value="1"/>
</dbReference>
<keyword evidence="15" id="KW-0325">Glycoprotein</keyword>
<evidence type="ECO:0000256" key="12">
    <source>
        <dbReference type="ARBA" id="ARBA00023065"/>
    </source>
</evidence>
<keyword evidence="8" id="KW-0630">Potassium</keyword>
<evidence type="ECO:0000256" key="9">
    <source>
        <dbReference type="ARBA" id="ARBA00022968"/>
    </source>
</evidence>
<feature type="transmembrane region" description="Helical" evidence="18">
    <location>
        <begin position="45"/>
        <end position="68"/>
    </location>
</feature>
<dbReference type="PANTHER" id="PTHR11523:SF28">
    <property type="entry name" value="NA_K-ATPASE BETA SUBUNIT ISOFORM 4-RELATED"/>
    <property type="match status" value="1"/>
</dbReference>
<evidence type="ECO:0000256" key="13">
    <source>
        <dbReference type="ARBA" id="ARBA00023136"/>
    </source>
</evidence>
<keyword evidence="20" id="KW-1185">Reference proteome</keyword>
<dbReference type="EMBL" id="JAHWGI010001285">
    <property type="protein sequence ID" value="KAK3927338.1"/>
    <property type="molecule type" value="Genomic_DNA"/>
</dbReference>
<sequence length="326" mass="37392">MGEKTTQEFYLPPPKVGKWESFSTFLWNSETSQFMGRTGTSWAKILLFYVIFYACLCGFFAALLTVFYQTLDMNIPKWQQDASLIGNNPGLGFRPLPPGDNVESTLIWYRTQDAKNHESWTNELDTFLIPYNEKSNVDATGENVVKCDYDLPPGNGKVCQVNMRDMGPCNQANKYNYPRGGPCIFLKLNKIYGWIPQYFNTSNDLPKGMPEDIKQRIKKDERKDPNMPVTKNVQALNTVWVSCEGENPADVENIGPINYFPQRGFPSYYFPYKNDKGYLSPLVAINFERPATGVLINIECKAWARNIHHDRAERRGSVHFEIMIDN</sequence>
<organism evidence="19 20">
    <name type="scientific">Frankliniella fusca</name>
    <dbReference type="NCBI Taxonomy" id="407009"/>
    <lineage>
        <taxon>Eukaryota</taxon>
        <taxon>Metazoa</taxon>
        <taxon>Ecdysozoa</taxon>
        <taxon>Arthropoda</taxon>
        <taxon>Hexapoda</taxon>
        <taxon>Insecta</taxon>
        <taxon>Pterygota</taxon>
        <taxon>Neoptera</taxon>
        <taxon>Paraneoptera</taxon>
        <taxon>Thysanoptera</taxon>
        <taxon>Terebrantia</taxon>
        <taxon>Thripoidea</taxon>
        <taxon>Thripidae</taxon>
        <taxon>Frankliniella</taxon>
    </lineage>
</organism>
<dbReference type="GO" id="GO:0006883">
    <property type="term" value="P:intracellular sodium ion homeostasis"/>
    <property type="evidence" value="ECO:0007669"/>
    <property type="project" value="TreeGrafter"/>
</dbReference>
<dbReference type="FunFam" id="2.60.40.1660:FF:000004">
    <property type="entry name" value="sodium/potassium-transporting ATPase subunit beta-2"/>
    <property type="match status" value="1"/>
</dbReference>
<reference evidence="19" key="2">
    <citation type="journal article" date="2023" name="BMC Genomics">
        <title>Pest status, molecular evolution, and epigenetic factors derived from the genome assembly of Frankliniella fusca, a thysanopteran phytovirus vector.</title>
        <authorList>
            <person name="Catto M.A."/>
            <person name="Labadie P.E."/>
            <person name="Jacobson A.L."/>
            <person name="Kennedy G.G."/>
            <person name="Srinivasan R."/>
            <person name="Hunt B.G."/>
        </authorList>
    </citation>
    <scope>NUCLEOTIDE SEQUENCE</scope>
    <source>
        <strain evidence="19">PL_HMW_Pooled</strain>
    </source>
</reference>
<evidence type="ECO:0000256" key="14">
    <source>
        <dbReference type="ARBA" id="ARBA00023157"/>
    </source>
</evidence>
<dbReference type="AlphaFoldDB" id="A0AAE1HTZ7"/>
<comment type="subcellular location">
    <subcellularLocation>
        <location evidence="1">Cell membrane</location>
        <topology evidence="1">Single-pass type II membrane protein</topology>
    </subcellularLocation>
</comment>
<name>A0AAE1HTZ7_9NEOP</name>
<evidence type="ECO:0000256" key="16">
    <source>
        <dbReference type="ARBA" id="ARBA00023201"/>
    </source>
</evidence>
<dbReference type="GO" id="GO:0001671">
    <property type="term" value="F:ATPase activator activity"/>
    <property type="evidence" value="ECO:0007669"/>
    <property type="project" value="UniProtKB-ARBA"/>
</dbReference>
<evidence type="ECO:0000256" key="10">
    <source>
        <dbReference type="ARBA" id="ARBA00022989"/>
    </source>
</evidence>
<dbReference type="Proteomes" id="UP001219518">
    <property type="component" value="Unassembled WGS sequence"/>
</dbReference>
<keyword evidence="11" id="KW-0915">Sodium</keyword>
<evidence type="ECO:0000313" key="19">
    <source>
        <dbReference type="EMBL" id="KAK3927338.1"/>
    </source>
</evidence>
<dbReference type="PROSITE" id="PS00390">
    <property type="entry name" value="ATPASE_NA_K_BETA_1"/>
    <property type="match status" value="1"/>
</dbReference>
<accession>A0AAE1HTZ7</accession>
<dbReference type="GO" id="GO:0005890">
    <property type="term" value="C:sodium:potassium-exchanging ATPase complex"/>
    <property type="evidence" value="ECO:0007669"/>
    <property type="project" value="InterPro"/>
</dbReference>
<protein>
    <submittedName>
        <fullName evidence="19">Sodium/potassium-transporting ATPase subunit beta-2</fullName>
    </submittedName>
</protein>
<evidence type="ECO:0000256" key="8">
    <source>
        <dbReference type="ARBA" id="ARBA00022958"/>
    </source>
</evidence>
<dbReference type="GO" id="GO:0030007">
    <property type="term" value="P:intracellular potassium ion homeostasis"/>
    <property type="evidence" value="ECO:0007669"/>
    <property type="project" value="TreeGrafter"/>
</dbReference>
<keyword evidence="4" id="KW-1003">Cell membrane</keyword>
<evidence type="ECO:0000256" key="11">
    <source>
        <dbReference type="ARBA" id="ARBA00023053"/>
    </source>
</evidence>
<keyword evidence="12" id="KW-0406">Ion transport</keyword>
<evidence type="ECO:0000256" key="18">
    <source>
        <dbReference type="SAM" id="Phobius"/>
    </source>
</evidence>
<comment type="function">
    <text evidence="17">This is the non-catalytic component of the active enzyme, which catalyzes the hydrolysis of ATP coupled with the exchange of Na(+) and K(+) ions across the plasma membrane. The beta subunit regulates, through assembly of alpha/beta heterodimers, the number of sodium pumps transported to the plasma membrane.</text>
</comment>
<dbReference type="InterPro" id="IPR000402">
    <property type="entry name" value="Na/K_ATPase_sub_beta"/>
</dbReference>
<keyword evidence="16" id="KW-0739">Sodium transport</keyword>
<evidence type="ECO:0000313" key="20">
    <source>
        <dbReference type="Proteomes" id="UP001219518"/>
    </source>
</evidence>
<gene>
    <name evidence="19" type="ORF">KUF71_015622</name>
</gene>
<keyword evidence="10 18" id="KW-1133">Transmembrane helix</keyword>
<evidence type="ECO:0000256" key="6">
    <source>
        <dbReference type="ARBA" id="ARBA00022607"/>
    </source>
</evidence>
<dbReference type="InterPro" id="IPR038702">
    <property type="entry name" value="Na/K_ATPase_sub_beta_sf"/>
</dbReference>
<dbReference type="Pfam" id="PF00287">
    <property type="entry name" value="Na_K-ATPase"/>
    <property type="match status" value="1"/>
</dbReference>
<proteinExistence type="inferred from homology"/>
<reference evidence="19" key="1">
    <citation type="submission" date="2021-07" db="EMBL/GenBank/DDBJ databases">
        <authorList>
            <person name="Catto M.A."/>
            <person name="Jacobson A."/>
            <person name="Kennedy G."/>
            <person name="Labadie P."/>
            <person name="Hunt B.G."/>
            <person name="Srinivasan R."/>
        </authorList>
    </citation>
    <scope>NUCLEOTIDE SEQUENCE</scope>
    <source>
        <strain evidence="19">PL_HMW_Pooled</strain>
        <tissue evidence="19">Head</tissue>
    </source>
</reference>
<evidence type="ECO:0000256" key="7">
    <source>
        <dbReference type="ARBA" id="ARBA00022692"/>
    </source>
</evidence>
<dbReference type="PANTHER" id="PTHR11523">
    <property type="entry name" value="SODIUM/POTASSIUM-DEPENDENT ATPASE BETA SUBUNIT"/>
    <property type="match status" value="1"/>
</dbReference>
<keyword evidence="14" id="KW-1015">Disulfide bond</keyword>
<keyword evidence="7 18" id="KW-0812">Transmembrane</keyword>
<keyword evidence="13 18" id="KW-0472">Membrane</keyword>
<keyword evidence="5" id="KW-0633">Potassium transport</keyword>
<comment type="caution">
    <text evidence="19">The sequence shown here is derived from an EMBL/GenBank/DDBJ whole genome shotgun (WGS) entry which is preliminary data.</text>
</comment>
<comment type="similarity">
    <text evidence="2">Belongs to the X(+)/potassium ATPases subunit beta family.</text>
</comment>
<evidence type="ECO:0000256" key="15">
    <source>
        <dbReference type="ARBA" id="ARBA00023180"/>
    </source>
</evidence>
<evidence type="ECO:0000256" key="1">
    <source>
        <dbReference type="ARBA" id="ARBA00004401"/>
    </source>
</evidence>
<evidence type="ECO:0000256" key="5">
    <source>
        <dbReference type="ARBA" id="ARBA00022538"/>
    </source>
</evidence>
<keyword evidence="3" id="KW-0813">Transport</keyword>
<evidence type="ECO:0000256" key="17">
    <source>
        <dbReference type="ARBA" id="ARBA00025540"/>
    </source>
</evidence>
<keyword evidence="6" id="KW-0740">Sodium/potassium transport</keyword>
<evidence type="ECO:0000256" key="3">
    <source>
        <dbReference type="ARBA" id="ARBA00022448"/>
    </source>
</evidence>
<dbReference type="GO" id="GO:1990573">
    <property type="term" value="P:potassium ion import across plasma membrane"/>
    <property type="evidence" value="ECO:0007669"/>
    <property type="project" value="TreeGrafter"/>
</dbReference>
<dbReference type="GO" id="GO:0036376">
    <property type="term" value="P:sodium ion export across plasma membrane"/>
    <property type="evidence" value="ECO:0007669"/>
    <property type="project" value="TreeGrafter"/>
</dbReference>
<evidence type="ECO:0000256" key="2">
    <source>
        <dbReference type="ARBA" id="ARBA00005876"/>
    </source>
</evidence>
<evidence type="ECO:0000256" key="4">
    <source>
        <dbReference type="ARBA" id="ARBA00022475"/>
    </source>
</evidence>
<keyword evidence="9" id="KW-0735">Signal-anchor</keyword>